<dbReference type="AlphaFoldDB" id="A0A2T9X2S3"/>
<accession>A0A2T9X2S3</accession>
<gene>
    <name evidence="1" type="ORF">DDW13_07880</name>
</gene>
<organism evidence="1 2">
    <name type="scientific">Acidianus hospitalis</name>
    <dbReference type="NCBI Taxonomy" id="563177"/>
    <lineage>
        <taxon>Archaea</taxon>
        <taxon>Thermoproteota</taxon>
        <taxon>Thermoprotei</taxon>
        <taxon>Sulfolobales</taxon>
        <taxon>Sulfolobaceae</taxon>
        <taxon>Acidianus</taxon>
    </lineage>
</organism>
<proteinExistence type="predicted"/>
<name>A0A2T9X2S3_9CREN</name>
<sequence length="80" mass="8896">MALEILPCIVETVNYQVLTYESLRGKGEEAKARKSELIKAGIEENYINDFIEDAESGEGDVCGDDKRLEAYLEILSILGL</sequence>
<dbReference type="Proteomes" id="UP000245638">
    <property type="component" value="Unassembled WGS sequence"/>
</dbReference>
<dbReference type="EMBL" id="QEFD01000225">
    <property type="protein sequence ID" value="PVU74341.1"/>
    <property type="molecule type" value="Genomic_DNA"/>
</dbReference>
<evidence type="ECO:0000313" key="1">
    <source>
        <dbReference type="EMBL" id="PVU74341.1"/>
    </source>
</evidence>
<comment type="caution">
    <text evidence="1">The sequence shown here is derived from an EMBL/GenBank/DDBJ whole genome shotgun (WGS) entry which is preliminary data.</text>
</comment>
<protein>
    <submittedName>
        <fullName evidence="1">Uncharacterized protein</fullName>
    </submittedName>
</protein>
<evidence type="ECO:0000313" key="2">
    <source>
        <dbReference type="Proteomes" id="UP000245638"/>
    </source>
</evidence>
<reference evidence="1 2" key="1">
    <citation type="journal article" date="2015" name="Appl. Environ. Microbiol.">
        <title>Nanoarchaeota, Their Sulfolobales Host, and Nanoarchaeota Virus Distribution across Yellowstone National Park Hot Springs.</title>
        <authorList>
            <person name="Munson-McGee J.H."/>
            <person name="Field E.K."/>
            <person name="Bateson M."/>
            <person name="Rooney C."/>
            <person name="Stepanauskas R."/>
            <person name="Young M.J."/>
        </authorList>
    </citation>
    <scope>NUCLEOTIDE SEQUENCE [LARGE SCALE GENOMIC DNA]</scope>
    <source>
        <strain evidence="1">SCGC AC-742_N10</strain>
    </source>
</reference>